<evidence type="ECO:0000313" key="7">
    <source>
        <dbReference type="EMBL" id="RRT92309.1"/>
    </source>
</evidence>
<dbReference type="Gene3D" id="2.60.120.380">
    <property type="match status" value="1"/>
</dbReference>
<dbReference type="NCBIfam" id="TIGR04183">
    <property type="entry name" value="Por_Secre_tail"/>
    <property type="match status" value="1"/>
</dbReference>
<evidence type="ECO:0000259" key="5">
    <source>
        <dbReference type="Pfam" id="PF00082"/>
    </source>
</evidence>
<reference evidence="7 8" key="1">
    <citation type="submission" date="2018-10" db="EMBL/GenBank/DDBJ databases">
        <title>Transmission dynamics of multidrug resistant bacteria on intensive care unit surfaces.</title>
        <authorList>
            <person name="D'Souza A.W."/>
            <person name="Potter R.F."/>
            <person name="Wallace M."/>
            <person name="Shupe A."/>
            <person name="Patel S."/>
            <person name="Sun S."/>
            <person name="Gul D."/>
            <person name="Kwon J.H."/>
            <person name="Andleeb S."/>
            <person name="Burnham C.-A.D."/>
            <person name="Dantas G."/>
        </authorList>
    </citation>
    <scope>NUCLEOTIDE SEQUENCE [LARGE SCALE GENOMIC DNA]</scope>
    <source>
        <strain evidence="7 8">WF_348</strain>
    </source>
</reference>
<dbReference type="EMBL" id="RHPO01000009">
    <property type="protein sequence ID" value="RRT92309.1"/>
    <property type="molecule type" value="Genomic_DNA"/>
</dbReference>
<dbReference type="SUPFAM" id="SSF49785">
    <property type="entry name" value="Galactose-binding domain-like"/>
    <property type="match status" value="1"/>
</dbReference>
<protein>
    <submittedName>
        <fullName evidence="7">T9SS C-terminal target domain-containing protein</fullName>
    </submittedName>
</protein>
<dbReference type="InterPro" id="IPR026444">
    <property type="entry name" value="Secre_tail"/>
</dbReference>
<sequence length="699" mass="76153">MNIKLLFTGLLSLAYINTYAQSKKELSTFFKEQNEVKTNKFKQKLNKSQSNHLFNISNLAEITDYSAVFYQTDDYRANNASNIDYLQSGQVGGFALNGDNIDIAIFDGGATFAPHKEFGDKSSTGLTRVSDLENKVLAMSTHATSVAGFIAAGGYYNVTFTYTDGSKVTFNQAAKGVLPNAKIKSAGFSTTTNGNIFSKILNYNYYISNHSYGVNYGWSYDANGSLGKGWYYPVNTTIFTKSSDTFFGTYLTNDENYDKIVYADPKFTIIKSAGNYYGDGPAANDTIPKYRWGNGAYQAFDAKDIMPDINCKSGAYCIGTGSLAKNIIVVGAVNVPNTSNNRITSKNEIIRSSYSSVGPRKDGAIKPDLVAVGTNVIAPTAIATDSTSVTRFTMGSGTSYSAPKVTGAIGAITQLKRLLSGDNQYYFYADEIKALLLHTTMEAGDFEGPDNWFGWGMLDANKAAETVVDIHNKTGSILERNDKKSGVDYNKEIIATSNTDNELKVTLTWIDPAGTPATTNDGAINDKTSEIVNDFDLRVIDTQTNEVFLPWKLDLSNPTGAAIKGDNLVDNVEQISIKSPVVGRKYKIVVSNKGTLVNENKVASDQKYTLLITGGNPANLDTSELDKLNSISVYPTVTKDIVNVQTNEKMIVVDIFDMTGKKVSSSDKKQINVSNLPTGVYILNIKTDKQSVSKKIVKQ</sequence>
<comment type="caution">
    <text evidence="7">The sequence shown here is derived from an EMBL/GenBank/DDBJ whole genome shotgun (WGS) entry which is preliminary data.</text>
</comment>
<dbReference type="Pfam" id="PF00082">
    <property type="entry name" value="Peptidase_S8"/>
    <property type="match status" value="1"/>
</dbReference>
<dbReference type="Pfam" id="PF18962">
    <property type="entry name" value="Por_Secre_tail"/>
    <property type="match status" value="1"/>
</dbReference>
<keyword evidence="4" id="KW-0720">Serine protease</keyword>
<keyword evidence="2" id="KW-0732">Signal</keyword>
<dbReference type="InterPro" id="IPR036852">
    <property type="entry name" value="Peptidase_S8/S53_dom_sf"/>
</dbReference>
<dbReference type="Gene3D" id="3.40.50.200">
    <property type="entry name" value="Peptidase S8/S53 domain"/>
    <property type="match status" value="1"/>
</dbReference>
<feature type="domain" description="Secretion system C-terminal sorting" evidence="6">
    <location>
        <begin position="633"/>
        <end position="697"/>
    </location>
</feature>
<dbReference type="GO" id="GO:0006508">
    <property type="term" value="P:proteolysis"/>
    <property type="evidence" value="ECO:0007669"/>
    <property type="project" value="UniProtKB-KW"/>
</dbReference>
<organism evidence="7 8">
    <name type="scientific">Empedobacter falsenii</name>
    <dbReference type="NCBI Taxonomy" id="343874"/>
    <lineage>
        <taxon>Bacteria</taxon>
        <taxon>Pseudomonadati</taxon>
        <taxon>Bacteroidota</taxon>
        <taxon>Flavobacteriia</taxon>
        <taxon>Flavobacteriales</taxon>
        <taxon>Weeksellaceae</taxon>
        <taxon>Empedobacter</taxon>
    </lineage>
</organism>
<evidence type="ECO:0000256" key="4">
    <source>
        <dbReference type="ARBA" id="ARBA00022825"/>
    </source>
</evidence>
<evidence type="ECO:0000256" key="3">
    <source>
        <dbReference type="ARBA" id="ARBA00022801"/>
    </source>
</evidence>
<dbReference type="SUPFAM" id="SSF52743">
    <property type="entry name" value="Subtilisin-like"/>
    <property type="match status" value="1"/>
</dbReference>
<dbReference type="InterPro" id="IPR023828">
    <property type="entry name" value="Peptidase_S8_Ser-AS"/>
</dbReference>
<keyword evidence="1" id="KW-0645">Protease</keyword>
<dbReference type="InterPro" id="IPR008979">
    <property type="entry name" value="Galactose-bd-like_sf"/>
</dbReference>
<dbReference type="PROSITE" id="PS00138">
    <property type="entry name" value="SUBTILASE_SER"/>
    <property type="match status" value="1"/>
</dbReference>
<gene>
    <name evidence="7" type="ORF">EGI89_06060</name>
</gene>
<proteinExistence type="predicted"/>
<evidence type="ECO:0000259" key="6">
    <source>
        <dbReference type="Pfam" id="PF18962"/>
    </source>
</evidence>
<feature type="domain" description="Peptidase S8/S53" evidence="5">
    <location>
        <begin position="127"/>
        <end position="456"/>
    </location>
</feature>
<keyword evidence="3" id="KW-0378">Hydrolase</keyword>
<dbReference type="AlphaFoldDB" id="A0A3R8TX67"/>
<name>A0A3R8TX67_9FLAO</name>
<evidence type="ECO:0000256" key="2">
    <source>
        <dbReference type="ARBA" id="ARBA00022729"/>
    </source>
</evidence>
<accession>A0A3R8TX67</accession>
<evidence type="ECO:0000256" key="1">
    <source>
        <dbReference type="ARBA" id="ARBA00022670"/>
    </source>
</evidence>
<evidence type="ECO:0000313" key="8">
    <source>
        <dbReference type="Proteomes" id="UP000267844"/>
    </source>
</evidence>
<dbReference type="GO" id="GO:0004252">
    <property type="term" value="F:serine-type endopeptidase activity"/>
    <property type="evidence" value="ECO:0007669"/>
    <property type="project" value="InterPro"/>
</dbReference>
<dbReference type="Proteomes" id="UP000267844">
    <property type="component" value="Unassembled WGS sequence"/>
</dbReference>
<dbReference type="InterPro" id="IPR000209">
    <property type="entry name" value="Peptidase_S8/S53_dom"/>
</dbReference>
<dbReference type="RefSeq" id="WP_125349533.1">
    <property type="nucleotide sequence ID" value="NZ_RHPN01000051.1"/>
</dbReference>